<dbReference type="InterPro" id="IPR005235">
    <property type="entry name" value="YmdB-like"/>
</dbReference>
<evidence type="ECO:0000256" key="2">
    <source>
        <dbReference type="ARBA" id="ARBA00022801"/>
    </source>
</evidence>
<dbReference type="PIRSF" id="PIRSF004789">
    <property type="entry name" value="DR1281"/>
    <property type="match status" value="1"/>
</dbReference>
<evidence type="ECO:0000256" key="4">
    <source>
        <dbReference type="ARBA" id="ARBA00061401"/>
    </source>
</evidence>
<dbReference type="CDD" id="cd07382">
    <property type="entry name" value="MPP_DR1281"/>
    <property type="match status" value="1"/>
</dbReference>
<protein>
    <submittedName>
        <fullName evidence="7">TIGR00282 family metallophosphoesterase</fullName>
    </submittedName>
</protein>
<comment type="similarity">
    <text evidence="4">Belongs to the YmdB-like family.</text>
</comment>
<dbReference type="AlphaFoldDB" id="A0A831XEZ2"/>
<feature type="binding site" evidence="6">
    <location>
        <position position="69"/>
    </location>
    <ligand>
        <name>Fe cation</name>
        <dbReference type="ChEBI" id="CHEBI:24875"/>
        <label>2</label>
    </ligand>
</feature>
<dbReference type="SUPFAM" id="SSF56300">
    <property type="entry name" value="Metallo-dependent phosphatases"/>
    <property type="match status" value="1"/>
</dbReference>
<gene>
    <name evidence="7" type="ORF">ENQ87_05075</name>
</gene>
<feature type="binding site" evidence="6">
    <location>
        <position position="153"/>
    </location>
    <ligand>
        <name>Fe cation</name>
        <dbReference type="ChEBI" id="CHEBI:24875"/>
        <label>2</label>
    </ligand>
</feature>
<feature type="binding site" evidence="6">
    <location>
        <position position="41"/>
    </location>
    <ligand>
        <name>Fe cation</name>
        <dbReference type="ChEBI" id="CHEBI:24875"/>
        <label>1</label>
    </ligand>
</feature>
<evidence type="ECO:0000256" key="5">
    <source>
        <dbReference type="PIRSR" id="PIRSR004789-50"/>
    </source>
</evidence>
<keyword evidence="2" id="KW-0378">Hydrolase</keyword>
<dbReference type="PANTHER" id="PTHR36303">
    <property type="entry name" value="2',3'-CYCLIC-NUCLEOTIDE 2'-PHOSPHODIESTERASE"/>
    <property type="match status" value="1"/>
</dbReference>
<keyword evidence="3" id="KW-0408">Iron</keyword>
<dbReference type="InterPro" id="IPR029052">
    <property type="entry name" value="Metallo-depent_PP-like"/>
</dbReference>
<feature type="binding site" evidence="6">
    <location>
        <position position="10"/>
    </location>
    <ligand>
        <name>Fe cation</name>
        <dbReference type="ChEBI" id="CHEBI:24875"/>
        <label>1</label>
    </ligand>
</feature>
<dbReference type="Pfam" id="PF13277">
    <property type="entry name" value="YmdB"/>
    <property type="match status" value="1"/>
</dbReference>
<dbReference type="NCBIfam" id="TIGR00282">
    <property type="entry name" value="TIGR00282 family metallophosphoesterase"/>
    <property type="match status" value="1"/>
</dbReference>
<dbReference type="GO" id="GO:0004113">
    <property type="term" value="F:2',3'-cyclic-nucleotide 3'-phosphodiesterase activity"/>
    <property type="evidence" value="ECO:0007669"/>
    <property type="project" value="TreeGrafter"/>
</dbReference>
<comment type="caution">
    <text evidence="7">The sequence shown here is derived from an EMBL/GenBank/DDBJ whole genome shotgun (WGS) entry which is preliminary data.</text>
</comment>
<name>A0A831XEZ2_GEOME</name>
<dbReference type="EMBL" id="DSOV01000017">
    <property type="protein sequence ID" value="HEN41740.1"/>
    <property type="molecule type" value="Genomic_DNA"/>
</dbReference>
<feature type="binding site" evidence="6">
    <location>
        <position position="42"/>
    </location>
    <ligand>
        <name>Fe cation</name>
        <dbReference type="ChEBI" id="CHEBI:24875"/>
        <label>1</label>
    </ligand>
</feature>
<dbReference type="PANTHER" id="PTHR36303:SF1">
    <property type="entry name" value="2',3'-CYCLIC-NUCLEOTIDE 2'-PHOSPHODIESTERASE"/>
    <property type="match status" value="1"/>
</dbReference>
<feature type="binding site" evidence="6">
    <location>
        <position position="178"/>
    </location>
    <ligand>
        <name>Fe cation</name>
        <dbReference type="ChEBI" id="CHEBI:24875"/>
        <label>2</label>
    </ligand>
</feature>
<sequence length="262" mass="28630">MPVKILFIGDIVGGPGRQAVTRELHRLIDRYRIDLVIANGENAAGGFGITEEKARELFSLGIDVLTSGNHVWDKKESYPYLRREERLVRPANYPPETNGRGSTLVRTAGGVAIGILNLEGRVFMNSLDCPFRTADREIAQLKQHTNIVVVDFHAEATSEKVALGWYLDGKVSAVIGTHTHVQTADERILPGGTAYLTDAGMTGSFDSVIGVKKELAIERFLTQMPVRFDVAKKDIRLNGAAIEIDETSGSALSIERISIACP</sequence>
<evidence type="ECO:0000256" key="3">
    <source>
        <dbReference type="ARBA" id="ARBA00023004"/>
    </source>
</evidence>
<feature type="active site" description="Proton donor" evidence="5">
    <location>
        <position position="70"/>
    </location>
</feature>
<accession>A0A831XEZ2</accession>
<reference evidence="7" key="1">
    <citation type="journal article" date="2020" name="mSystems">
        <title>Genome- and Community-Level Interaction Insights into Carbon Utilization and Element Cycling Functions of Hydrothermarchaeota in Hydrothermal Sediment.</title>
        <authorList>
            <person name="Zhou Z."/>
            <person name="Liu Y."/>
            <person name="Xu W."/>
            <person name="Pan J."/>
            <person name="Luo Z.H."/>
            <person name="Li M."/>
        </authorList>
    </citation>
    <scope>NUCLEOTIDE SEQUENCE [LARGE SCALE GENOMIC DNA]</scope>
    <source>
        <strain evidence="7">SpSt-349</strain>
    </source>
</reference>
<dbReference type="Gene3D" id="3.60.21.10">
    <property type="match status" value="1"/>
</dbReference>
<evidence type="ECO:0000256" key="6">
    <source>
        <dbReference type="PIRSR" id="PIRSR004789-51"/>
    </source>
</evidence>
<evidence type="ECO:0000256" key="1">
    <source>
        <dbReference type="ARBA" id="ARBA00022723"/>
    </source>
</evidence>
<proteinExistence type="inferred from homology"/>
<dbReference type="FunFam" id="3.60.21.10:FF:000016">
    <property type="entry name" value="Putative metallophosphoesterase"/>
    <property type="match status" value="1"/>
</dbReference>
<keyword evidence="1 6" id="KW-0479">Metal-binding</keyword>
<organism evidence="7">
    <name type="scientific">Geobacter metallireducens</name>
    <dbReference type="NCBI Taxonomy" id="28232"/>
    <lineage>
        <taxon>Bacteria</taxon>
        <taxon>Pseudomonadati</taxon>
        <taxon>Thermodesulfobacteriota</taxon>
        <taxon>Desulfuromonadia</taxon>
        <taxon>Geobacterales</taxon>
        <taxon>Geobacteraceae</taxon>
        <taxon>Geobacter</taxon>
    </lineage>
</organism>
<feature type="binding site" evidence="6">
    <location>
        <position position="41"/>
    </location>
    <ligand>
        <name>Fe cation</name>
        <dbReference type="ChEBI" id="CHEBI:24875"/>
        <label>2</label>
    </ligand>
</feature>
<feature type="binding site" evidence="6">
    <location>
        <position position="180"/>
    </location>
    <ligand>
        <name>Fe cation</name>
        <dbReference type="ChEBI" id="CHEBI:24875"/>
        <label>1</label>
    </ligand>
</feature>
<dbReference type="GO" id="GO:0046872">
    <property type="term" value="F:metal ion binding"/>
    <property type="evidence" value="ECO:0007669"/>
    <property type="project" value="UniProtKB-KW"/>
</dbReference>
<evidence type="ECO:0000313" key="7">
    <source>
        <dbReference type="EMBL" id="HEN41740.1"/>
    </source>
</evidence>